<dbReference type="InterPro" id="IPR045068">
    <property type="entry name" value="BACURD1-3"/>
</dbReference>
<keyword evidence="2" id="KW-0472">Membrane</keyword>
<keyword evidence="2" id="KW-1133">Transmembrane helix</keyword>
<reference evidence="4" key="1">
    <citation type="journal article" date="2013" name="Genetics">
        <title>The draft genome and transcriptome of Panagrellus redivivus are shaped by the harsh demands of a free-living lifestyle.</title>
        <authorList>
            <person name="Srinivasan J."/>
            <person name="Dillman A.R."/>
            <person name="Macchietto M.G."/>
            <person name="Heikkinen L."/>
            <person name="Lakso M."/>
            <person name="Fracchia K.M."/>
            <person name="Antoshechkin I."/>
            <person name="Mortazavi A."/>
            <person name="Wong G."/>
            <person name="Sternberg P.W."/>
        </authorList>
    </citation>
    <scope>NUCLEOTIDE SEQUENCE [LARGE SCALE GENOMIC DNA]</scope>
    <source>
        <strain evidence="4">MT8872</strain>
    </source>
</reference>
<dbReference type="SMART" id="SM00225">
    <property type="entry name" value="BTB"/>
    <property type="match status" value="1"/>
</dbReference>
<dbReference type="CDD" id="cd18316">
    <property type="entry name" value="BTB_POZ_KCTD-like"/>
    <property type="match status" value="1"/>
</dbReference>
<evidence type="ECO:0000256" key="1">
    <source>
        <dbReference type="SAM" id="MobiDB-lite"/>
    </source>
</evidence>
<feature type="domain" description="BTB" evidence="3">
    <location>
        <begin position="228"/>
        <end position="296"/>
    </location>
</feature>
<feature type="compositionally biased region" description="Basic residues" evidence="1">
    <location>
        <begin position="1"/>
        <end position="11"/>
    </location>
</feature>
<dbReference type="SUPFAM" id="SSF54695">
    <property type="entry name" value="POZ domain"/>
    <property type="match status" value="1"/>
</dbReference>
<evidence type="ECO:0000313" key="4">
    <source>
        <dbReference type="Proteomes" id="UP000492821"/>
    </source>
</evidence>
<dbReference type="PROSITE" id="PS50097">
    <property type="entry name" value="BTB"/>
    <property type="match status" value="1"/>
</dbReference>
<name>A0A7E4URD6_PANRE</name>
<dbReference type="InterPro" id="IPR000210">
    <property type="entry name" value="BTB/POZ_dom"/>
</dbReference>
<organism evidence="4 5">
    <name type="scientific">Panagrellus redivivus</name>
    <name type="common">Microworm</name>
    <dbReference type="NCBI Taxonomy" id="6233"/>
    <lineage>
        <taxon>Eukaryota</taxon>
        <taxon>Metazoa</taxon>
        <taxon>Ecdysozoa</taxon>
        <taxon>Nematoda</taxon>
        <taxon>Chromadorea</taxon>
        <taxon>Rhabditida</taxon>
        <taxon>Tylenchina</taxon>
        <taxon>Panagrolaimomorpha</taxon>
        <taxon>Panagrolaimoidea</taxon>
        <taxon>Panagrolaimidae</taxon>
        <taxon>Panagrellus</taxon>
    </lineage>
</organism>
<evidence type="ECO:0000313" key="5">
    <source>
        <dbReference type="WBParaSite" id="Pan_g11776.t1"/>
    </source>
</evidence>
<dbReference type="WBParaSite" id="Pan_g11776.t1">
    <property type="protein sequence ID" value="Pan_g11776.t1"/>
    <property type="gene ID" value="Pan_g11776"/>
</dbReference>
<reference evidence="5" key="2">
    <citation type="submission" date="2020-10" db="UniProtKB">
        <authorList>
            <consortium name="WormBaseParasite"/>
        </authorList>
    </citation>
    <scope>IDENTIFICATION</scope>
</reference>
<evidence type="ECO:0000256" key="2">
    <source>
        <dbReference type="SAM" id="Phobius"/>
    </source>
</evidence>
<dbReference type="Pfam" id="PF02214">
    <property type="entry name" value="BTB_2"/>
    <property type="match status" value="1"/>
</dbReference>
<dbReference type="PANTHER" id="PTHR11145:SF8">
    <property type="entry name" value="RE57120P"/>
    <property type="match status" value="1"/>
</dbReference>
<dbReference type="Proteomes" id="UP000492821">
    <property type="component" value="Unassembled WGS sequence"/>
</dbReference>
<sequence>MSVYYRTRRRQQPPTESDDGHRRYNVSWLLLAVGADSNGRSLRQTQTLATLADCRSLWSNTAHHYGNLSLAVSSRGNDFCCFNKVSNLHALGDSVFDQAHSVVATSGDRIERIWSKKTERVIQMWQNFSCCCPVPRLILVSHHFSDDCVIVGSMPVGSAVVSMDAFDDIVRVFDGFAYYAVVLFQMLTAAFGIIIVAFLYRVLTLEPPKAPTPPPAEKEPEPVKPPSRFVKLSVGGTKYVVARATMLASDSMLRRLINSPLESEMDADGNILIDRDGSVFAYILQYLRDGKVDFPEDLSVVKAIRTDADYYGFRVLAKLCDVYLIENRFNLDACRRAVYTLDERKALIKTKENIVFLCLGGLKNSNFGTSNTQLCVASALVHFLRMPVRYPKFTYCIDYSDSADLSFDFYTHKKHIKHLSVYSPSEGRLDNIGELIERAVQSVLNHLLELNGHGRFVETNTNLSIAF</sequence>
<dbReference type="InterPro" id="IPR011333">
    <property type="entry name" value="SKP1/BTB/POZ_sf"/>
</dbReference>
<dbReference type="Gene3D" id="3.30.710.10">
    <property type="entry name" value="Potassium Channel Kv1.1, Chain A"/>
    <property type="match status" value="1"/>
</dbReference>
<dbReference type="AlphaFoldDB" id="A0A7E4URD6"/>
<feature type="transmembrane region" description="Helical" evidence="2">
    <location>
        <begin position="176"/>
        <end position="200"/>
    </location>
</feature>
<dbReference type="PANTHER" id="PTHR11145">
    <property type="entry name" value="BTB/POZ DOMAIN-CONTAINING ADAPTER FOR CUL3-MEDIATED RHOA DEGRADATION PROTEIN FAMILY MEMBER"/>
    <property type="match status" value="1"/>
</dbReference>
<keyword evidence="4" id="KW-1185">Reference proteome</keyword>
<protein>
    <submittedName>
        <fullName evidence="5">BTB domain-containing protein</fullName>
    </submittedName>
</protein>
<dbReference type="InterPro" id="IPR003131">
    <property type="entry name" value="T1-type_BTB"/>
</dbReference>
<dbReference type="GO" id="GO:0051260">
    <property type="term" value="P:protein homooligomerization"/>
    <property type="evidence" value="ECO:0007669"/>
    <property type="project" value="InterPro"/>
</dbReference>
<accession>A0A7E4URD6</accession>
<feature type="region of interest" description="Disordered" evidence="1">
    <location>
        <begin position="1"/>
        <end position="20"/>
    </location>
</feature>
<proteinExistence type="predicted"/>
<evidence type="ECO:0000259" key="3">
    <source>
        <dbReference type="PROSITE" id="PS50097"/>
    </source>
</evidence>
<keyword evidence="2" id="KW-0812">Transmembrane</keyword>